<evidence type="ECO:0000256" key="1">
    <source>
        <dbReference type="SAM" id="MobiDB-lite"/>
    </source>
</evidence>
<evidence type="ECO:0000313" key="2">
    <source>
        <dbReference type="EMBL" id="RPA97831.1"/>
    </source>
</evidence>
<protein>
    <submittedName>
        <fullName evidence="2">Uncharacterized protein</fullName>
    </submittedName>
</protein>
<gene>
    <name evidence="2" type="ORF">L873DRAFT_1844612</name>
</gene>
<dbReference type="EMBL" id="ML120401">
    <property type="protein sequence ID" value="RPA97831.1"/>
    <property type="molecule type" value="Genomic_DNA"/>
</dbReference>
<sequence>MDRAKRHKPTIEEFHQMCGFPPEQWMMTWEFLASRLHEPRNAVGLGGPQKGGLHWDSWLDTFLDGGIGKALWGEGTNRKWTYPEDRKEIRKSLREIMSALAVRERRFLSKRDGSRTSPGAPKDPYLSRESSADSSFFKNYSTDNQDSEIHPLPYSRSPPLVGPRNSPLLSPAGELDPPSTPLTTGQYPKPTTDTKFLHAPDVPTLGRFLDAVTSKWRLSTEQNRILSVMLKVAGEVYDIDPEDERDWDPMMKIARGGGGIAEVIVQIS</sequence>
<accession>A0A3N4JM37</accession>
<dbReference type="Proteomes" id="UP000276215">
    <property type="component" value="Unassembled WGS sequence"/>
</dbReference>
<organism evidence="2 3">
    <name type="scientific">Choiromyces venosus 120613-1</name>
    <dbReference type="NCBI Taxonomy" id="1336337"/>
    <lineage>
        <taxon>Eukaryota</taxon>
        <taxon>Fungi</taxon>
        <taxon>Dikarya</taxon>
        <taxon>Ascomycota</taxon>
        <taxon>Pezizomycotina</taxon>
        <taxon>Pezizomycetes</taxon>
        <taxon>Pezizales</taxon>
        <taxon>Tuberaceae</taxon>
        <taxon>Choiromyces</taxon>
    </lineage>
</organism>
<feature type="compositionally biased region" description="Polar residues" evidence="1">
    <location>
        <begin position="128"/>
        <end position="144"/>
    </location>
</feature>
<dbReference type="OrthoDB" id="10343021at2759"/>
<keyword evidence="3" id="KW-1185">Reference proteome</keyword>
<feature type="region of interest" description="Disordered" evidence="1">
    <location>
        <begin position="109"/>
        <end position="187"/>
    </location>
</feature>
<evidence type="ECO:0000313" key="3">
    <source>
        <dbReference type="Proteomes" id="UP000276215"/>
    </source>
</evidence>
<name>A0A3N4JM37_9PEZI</name>
<proteinExistence type="predicted"/>
<dbReference type="AlphaFoldDB" id="A0A3N4JM37"/>
<reference evidence="2 3" key="1">
    <citation type="journal article" date="2018" name="Nat. Ecol. Evol.">
        <title>Pezizomycetes genomes reveal the molecular basis of ectomycorrhizal truffle lifestyle.</title>
        <authorList>
            <person name="Murat C."/>
            <person name="Payen T."/>
            <person name="Noel B."/>
            <person name="Kuo A."/>
            <person name="Morin E."/>
            <person name="Chen J."/>
            <person name="Kohler A."/>
            <person name="Krizsan K."/>
            <person name="Balestrini R."/>
            <person name="Da Silva C."/>
            <person name="Montanini B."/>
            <person name="Hainaut M."/>
            <person name="Levati E."/>
            <person name="Barry K.W."/>
            <person name="Belfiori B."/>
            <person name="Cichocki N."/>
            <person name="Clum A."/>
            <person name="Dockter R.B."/>
            <person name="Fauchery L."/>
            <person name="Guy J."/>
            <person name="Iotti M."/>
            <person name="Le Tacon F."/>
            <person name="Lindquist E.A."/>
            <person name="Lipzen A."/>
            <person name="Malagnac F."/>
            <person name="Mello A."/>
            <person name="Molinier V."/>
            <person name="Miyauchi S."/>
            <person name="Poulain J."/>
            <person name="Riccioni C."/>
            <person name="Rubini A."/>
            <person name="Sitrit Y."/>
            <person name="Splivallo R."/>
            <person name="Traeger S."/>
            <person name="Wang M."/>
            <person name="Zifcakova L."/>
            <person name="Wipf D."/>
            <person name="Zambonelli A."/>
            <person name="Paolocci F."/>
            <person name="Nowrousian M."/>
            <person name="Ottonello S."/>
            <person name="Baldrian P."/>
            <person name="Spatafora J.W."/>
            <person name="Henrissat B."/>
            <person name="Nagy L.G."/>
            <person name="Aury J.M."/>
            <person name="Wincker P."/>
            <person name="Grigoriev I.V."/>
            <person name="Bonfante P."/>
            <person name="Martin F.M."/>
        </authorList>
    </citation>
    <scope>NUCLEOTIDE SEQUENCE [LARGE SCALE GENOMIC DNA]</scope>
    <source>
        <strain evidence="2 3">120613-1</strain>
    </source>
</reference>